<dbReference type="Gene3D" id="1.10.287.130">
    <property type="match status" value="1"/>
</dbReference>
<sequence length="529" mass="55729">MMTAQDKNAVLQQGLALRLSDVPLLGIYALAFGLLHWAAQPWGGAGFFSLWYPAAGLRFAVLWQRGARLAPWLMASELCVHWITGALPLSGPNVLPEAIGGMRPAFAYGLAVAGVRWLTNRGTGALTMPPMPLGLAALAAPVLAALFIIPLALLRPDLPGTGIHVSLVISLTGFAVGDMLGVLVVAPPLLWFSGSGSVPRNAPLPRPAALIADGAILMACLLLTVALWRAGLGLQPIPSVLAGAWIGLRHGRIAAWFAILAEVALFLPYTAGPVGDATRLELHLGIAAVVIVTWLAGSFADAQEAARTALDKRNRLLFQAERLKTLRAMSVAVIHEISQPLSTLAIEASHLKDRTAALPPDIAESAALIDRKARTLSELVRRLRRFGGRNADAPSALPVTMLLQTAGQMLAPELREHACLLQLVPAPPDLIVTAQEIELTQALVNLARNAIAASADHRVQISATAAGDEVRIEVSNRIANTPPQEGAGMGVGLIIARTIAEAHGGTLTRNDEADLVRFALTLPLAGVET</sequence>
<dbReference type="PROSITE" id="PS50109">
    <property type="entry name" value="HIS_KIN"/>
    <property type="match status" value="1"/>
</dbReference>
<accession>A0ABT0BL08</accession>
<dbReference type="InterPro" id="IPR052023">
    <property type="entry name" value="Histidine_kinase_KdpD"/>
</dbReference>
<dbReference type="InterPro" id="IPR003594">
    <property type="entry name" value="HATPase_dom"/>
</dbReference>
<keyword evidence="4" id="KW-1185">Reference proteome</keyword>
<dbReference type="SMART" id="SM00387">
    <property type="entry name" value="HATPase_c"/>
    <property type="match status" value="1"/>
</dbReference>
<dbReference type="InterPro" id="IPR036097">
    <property type="entry name" value="HisK_dim/P_sf"/>
</dbReference>
<dbReference type="GO" id="GO:0016301">
    <property type="term" value="F:kinase activity"/>
    <property type="evidence" value="ECO:0007669"/>
    <property type="project" value="UniProtKB-KW"/>
</dbReference>
<evidence type="ECO:0000313" key="3">
    <source>
        <dbReference type="EMBL" id="MCJ2185719.1"/>
    </source>
</evidence>
<feature type="transmembrane region" description="Helical" evidence="1">
    <location>
        <begin position="282"/>
        <end position="300"/>
    </location>
</feature>
<dbReference type="Gene3D" id="3.30.565.10">
    <property type="entry name" value="Histidine kinase-like ATPase, C-terminal domain"/>
    <property type="match status" value="1"/>
</dbReference>
<dbReference type="PANTHER" id="PTHR45569">
    <property type="entry name" value="SENSOR PROTEIN KDPD"/>
    <property type="match status" value="1"/>
</dbReference>
<evidence type="ECO:0000256" key="1">
    <source>
        <dbReference type="SAM" id="Phobius"/>
    </source>
</evidence>
<organism evidence="3 4">
    <name type="scientific">Novosphingobium beihaiensis</name>
    <dbReference type="NCBI Taxonomy" id="2930389"/>
    <lineage>
        <taxon>Bacteria</taxon>
        <taxon>Pseudomonadati</taxon>
        <taxon>Pseudomonadota</taxon>
        <taxon>Alphaproteobacteria</taxon>
        <taxon>Sphingomonadales</taxon>
        <taxon>Sphingomonadaceae</taxon>
        <taxon>Novosphingobium</taxon>
    </lineage>
</organism>
<feature type="transmembrane region" description="Helical" evidence="1">
    <location>
        <begin position="45"/>
        <end position="63"/>
    </location>
</feature>
<feature type="transmembrane region" description="Helical" evidence="1">
    <location>
        <begin position="210"/>
        <end position="232"/>
    </location>
</feature>
<keyword evidence="3" id="KW-0418">Kinase</keyword>
<keyword evidence="1" id="KW-0812">Transmembrane</keyword>
<gene>
    <name evidence="3" type="ORF">MTR66_02695</name>
</gene>
<comment type="caution">
    <text evidence="3">The sequence shown here is derived from an EMBL/GenBank/DDBJ whole genome shotgun (WGS) entry which is preliminary data.</text>
</comment>
<dbReference type="InterPro" id="IPR005467">
    <property type="entry name" value="His_kinase_dom"/>
</dbReference>
<protein>
    <submittedName>
        <fullName evidence="3">Sensor histidine kinase</fullName>
    </submittedName>
</protein>
<feature type="transmembrane region" description="Helical" evidence="1">
    <location>
        <begin position="21"/>
        <end position="39"/>
    </location>
</feature>
<feature type="transmembrane region" description="Helical" evidence="1">
    <location>
        <begin position="133"/>
        <end position="153"/>
    </location>
</feature>
<dbReference type="PANTHER" id="PTHR45569:SF1">
    <property type="entry name" value="SENSOR PROTEIN KDPD"/>
    <property type="match status" value="1"/>
</dbReference>
<dbReference type="Pfam" id="PF02518">
    <property type="entry name" value="HATPase_c"/>
    <property type="match status" value="1"/>
</dbReference>
<dbReference type="InterPro" id="IPR036890">
    <property type="entry name" value="HATPase_C_sf"/>
</dbReference>
<evidence type="ECO:0000313" key="4">
    <source>
        <dbReference type="Proteomes" id="UP001202281"/>
    </source>
</evidence>
<dbReference type="Proteomes" id="UP001202281">
    <property type="component" value="Unassembled WGS sequence"/>
</dbReference>
<proteinExistence type="predicted"/>
<feature type="transmembrane region" description="Helical" evidence="1">
    <location>
        <begin position="253"/>
        <end position="270"/>
    </location>
</feature>
<keyword evidence="3" id="KW-0808">Transferase</keyword>
<reference evidence="3 4" key="1">
    <citation type="submission" date="2022-04" db="EMBL/GenBank/DDBJ databases">
        <title>Identification of a novel bacterium isolated from mangrove sediments.</title>
        <authorList>
            <person name="Pan X."/>
        </authorList>
    </citation>
    <scope>NUCLEOTIDE SEQUENCE [LARGE SCALE GENOMIC DNA]</scope>
    <source>
        <strain evidence="3 4">B2638</strain>
    </source>
</reference>
<dbReference type="SUPFAM" id="SSF55874">
    <property type="entry name" value="ATPase domain of HSP90 chaperone/DNA topoisomerase II/histidine kinase"/>
    <property type="match status" value="1"/>
</dbReference>
<keyword evidence="1" id="KW-1133">Transmembrane helix</keyword>
<evidence type="ECO:0000259" key="2">
    <source>
        <dbReference type="PROSITE" id="PS50109"/>
    </source>
</evidence>
<feature type="transmembrane region" description="Helical" evidence="1">
    <location>
        <begin position="165"/>
        <end position="190"/>
    </location>
</feature>
<dbReference type="EMBL" id="JALHLG010000003">
    <property type="protein sequence ID" value="MCJ2185719.1"/>
    <property type="molecule type" value="Genomic_DNA"/>
</dbReference>
<keyword evidence="1" id="KW-0472">Membrane</keyword>
<feature type="domain" description="Histidine kinase" evidence="2">
    <location>
        <begin position="332"/>
        <end position="526"/>
    </location>
</feature>
<dbReference type="SUPFAM" id="SSF47384">
    <property type="entry name" value="Homodimeric domain of signal transducing histidine kinase"/>
    <property type="match status" value="1"/>
</dbReference>
<name>A0ABT0BL08_9SPHN</name>